<dbReference type="InterPro" id="IPR050090">
    <property type="entry name" value="Tyrosine_recombinase_XerCD"/>
</dbReference>
<dbReference type="InterPro" id="IPR004107">
    <property type="entry name" value="Integrase_SAM-like_N"/>
</dbReference>
<evidence type="ECO:0000256" key="4">
    <source>
        <dbReference type="PROSITE-ProRule" id="PRU01248"/>
    </source>
</evidence>
<reference evidence="7 8" key="1">
    <citation type="submission" date="2019-02" db="EMBL/GenBank/DDBJ databases">
        <title>Sequencing the genomes of 1000 actinobacteria strains.</title>
        <authorList>
            <person name="Klenk H.-P."/>
        </authorList>
    </citation>
    <scope>NUCLEOTIDE SEQUENCE [LARGE SCALE GENOMIC DNA]</scope>
    <source>
        <strain evidence="7 8">DSM 45612</strain>
    </source>
</reference>
<dbReference type="InterPro" id="IPR002104">
    <property type="entry name" value="Integrase_catalytic"/>
</dbReference>
<proteinExistence type="predicted"/>
<dbReference type="Gene3D" id="1.10.150.130">
    <property type="match status" value="1"/>
</dbReference>
<comment type="caution">
    <text evidence="7">The sequence shown here is derived from an EMBL/GenBank/DDBJ whole genome shotgun (WGS) entry which is preliminary data.</text>
</comment>
<feature type="domain" description="Tyr recombinase" evidence="5">
    <location>
        <begin position="199"/>
        <end position="398"/>
    </location>
</feature>
<keyword evidence="2 4" id="KW-0238">DNA-binding</keyword>
<dbReference type="GO" id="GO:0006310">
    <property type="term" value="P:DNA recombination"/>
    <property type="evidence" value="ECO:0007669"/>
    <property type="project" value="UniProtKB-KW"/>
</dbReference>
<protein>
    <submittedName>
        <fullName evidence="7">Site-specific recombinase XerD</fullName>
    </submittedName>
</protein>
<dbReference type="Gene3D" id="1.10.443.10">
    <property type="entry name" value="Intergrase catalytic core"/>
    <property type="match status" value="1"/>
</dbReference>
<dbReference type="PANTHER" id="PTHR30349:SF91">
    <property type="entry name" value="INTA PROTEIN"/>
    <property type="match status" value="1"/>
</dbReference>
<dbReference type="PANTHER" id="PTHR30349">
    <property type="entry name" value="PHAGE INTEGRASE-RELATED"/>
    <property type="match status" value="1"/>
</dbReference>
<keyword evidence="3" id="KW-0233">DNA recombination</keyword>
<dbReference type="SUPFAM" id="SSF56349">
    <property type="entry name" value="DNA breaking-rejoining enzymes"/>
    <property type="match status" value="1"/>
</dbReference>
<dbReference type="PROSITE" id="PS51898">
    <property type="entry name" value="TYR_RECOMBINASE"/>
    <property type="match status" value="1"/>
</dbReference>
<dbReference type="Pfam" id="PF14659">
    <property type="entry name" value="Phage_int_SAM_3"/>
    <property type="match status" value="1"/>
</dbReference>
<dbReference type="AlphaFoldDB" id="A0A4Q8B9D7"/>
<sequence>MPGRTRANGEGSIFPYRNGFAAYVWVTKPDGRRTRKYVYGQTREAVHDKWIKLHHQAKQGPVATSVPTVGSFLTYWLSEIIQPNRAPLTYATYETFVRRYIAPGLEAKRLDRLQSRDVQTWINQVARTCQCCAQGKDAARPKDKRRCCAVGRCCQAVPSTRTVSDIRAALRAALTHAQAEDLIAKNPAVPVTLATVRRRRGKSWSSDEARKFLDSACQDEDPLYAAYALVLVTGLRKGEALGLTWEDVDLDTGELTVGRQLQRVRGQLLHRDTKTQASDATLPLPDICLTALKLRSEQRDEARAAAGNAWHETDLVFTTRYGTPIEPRNFQRSWQARFERAKVEPITVHDARRTCATLLADLDVHPRVAMQVLRHARFSVTMEIYTQVSSKATRDAPSSVSATHSAADRCCTSLLYGQQKGHPRSREVAFDLRGRYWDRTSDLFGVNVDLVRRGDSADAI</sequence>
<evidence type="ECO:0000256" key="3">
    <source>
        <dbReference type="ARBA" id="ARBA00023172"/>
    </source>
</evidence>
<evidence type="ECO:0000259" key="5">
    <source>
        <dbReference type="PROSITE" id="PS51898"/>
    </source>
</evidence>
<dbReference type="InterPro" id="IPR013762">
    <property type="entry name" value="Integrase-like_cat_sf"/>
</dbReference>
<evidence type="ECO:0000256" key="1">
    <source>
        <dbReference type="ARBA" id="ARBA00022908"/>
    </source>
</evidence>
<dbReference type="Proteomes" id="UP000294114">
    <property type="component" value="Unassembled WGS sequence"/>
</dbReference>
<evidence type="ECO:0000256" key="2">
    <source>
        <dbReference type="ARBA" id="ARBA00023125"/>
    </source>
</evidence>
<evidence type="ECO:0000259" key="6">
    <source>
        <dbReference type="PROSITE" id="PS51900"/>
    </source>
</evidence>
<dbReference type="GO" id="GO:0015074">
    <property type="term" value="P:DNA integration"/>
    <property type="evidence" value="ECO:0007669"/>
    <property type="project" value="UniProtKB-KW"/>
</dbReference>
<dbReference type="GO" id="GO:0003677">
    <property type="term" value="F:DNA binding"/>
    <property type="evidence" value="ECO:0007669"/>
    <property type="project" value="UniProtKB-UniRule"/>
</dbReference>
<evidence type="ECO:0000313" key="7">
    <source>
        <dbReference type="EMBL" id="RZU74352.1"/>
    </source>
</evidence>
<dbReference type="PROSITE" id="PS51900">
    <property type="entry name" value="CB"/>
    <property type="match status" value="1"/>
</dbReference>
<dbReference type="InterPro" id="IPR044068">
    <property type="entry name" value="CB"/>
</dbReference>
<evidence type="ECO:0000313" key="8">
    <source>
        <dbReference type="Proteomes" id="UP000294114"/>
    </source>
</evidence>
<gene>
    <name evidence="7" type="ORF">EV384_2805</name>
</gene>
<dbReference type="EMBL" id="SHLD01000001">
    <property type="protein sequence ID" value="RZU74352.1"/>
    <property type="molecule type" value="Genomic_DNA"/>
</dbReference>
<dbReference type="CDD" id="cd01189">
    <property type="entry name" value="INT_ICEBs1_C_like"/>
    <property type="match status" value="1"/>
</dbReference>
<accession>A0A4Q8B9D7</accession>
<dbReference type="InterPro" id="IPR010998">
    <property type="entry name" value="Integrase_recombinase_N"/>
</dbReference>
<keyword evidence="1" id="KW-0229">DNA integration</keyword>
<dbReference type="InterPro" id="IPR011010">
    <property type="entry name" value="DNA_brk_join_enz"/>
</dbReference>
<name>A0A4Q8B9D7_9ACTN</name>
<keyword evidence="8" id="KW-1185">Reference proteome</keyword>
<organism evidence="7 8">
    <name type="scientific">Micromonospora kangleipakensis</name>
    <dbReference type="NCBI Taxonomy" id="1077942"/>
    <lineage>
        <taxon>Bacteria</taxon>
        <taxon>Bacillati</taxon>
        <taxon>Actinomycetota</taxon>
        <taxon>Actinomycetes</taxon>
        <taxon>Micromonosporales</taxon>
        <taxon>Micromonosporaceae</taxon>
        <taxon>Micromonospora</taxon>
    </lineage>
</organism>
<feature type="domain" description="Core-binding (CB)" evidence="6">
    <location>
        <begin position="67"/>
        <end position="178"/>
    </location>
</feature>
<dbReference type="Pfam" id="PF00589">
    <property type="entry name" value="Phage_integrase"/>
    <property type="match status" value="1"/>
</dbReference>